<feature type="signal peptide" evidence="1">
    <location>
        <begin position="1"/>
        <end position="24"/>
    </location>
</feature>
<proteinExistence type="predicted"/>
<name>A0A250JYF6_9BACT</name>
<dbReference type="OrthoDB" id="5504388at2"/>
<keyword evidence="1" id="KW-0732">Signal</keyword>
<evidence type="ECO:0000313" key="3">
    <source>
        <dbReference type="Proteomes" id="UP000217343"/>
    </source>
</evidence>
<dbReference type="RefSeq" id="WP_013941196.1">
    <property type="nucleotide sequence ID" value="NZ_CP022203.1"/>
</dbReference>
<dbReference type="PROSITE" id="PS51257">
    <property type="entry name" value="PROKAR_LIPOPROTEIN"/>
    <property type="match status" value="1"/>
</dbReference>
<evidence type="ECO:0000256" key="1">
    <source>
        <dbReference type="SAM" id="SignalP"/>
    </source>
</evidence>
<protein>
    <recommendedName>
        <fullName evidence="4">Lipoprotein</fullName>
    </recommendedName>
</protein>
<feature type="chain" id="PRO_5012377283" description="Lipoprotein" evidence="1">
    <location>
        <begin position="25"/>
        <end position="210"/>
    </location>
</feature>
<keyword evidence="3" id="KW-1185">Reference proteome</keyword>
<dbReference type="EMBL" id="CP022203">
    <property type="protein sequence ID" value="ATB48889.1"/>
    <property type="molecule type" value="Genomic_DNA"/>
</dbReference>
<organism evidence="2 3">
    <name type="scientific">Corallococcus macrosporus DSM 14697</name>
    <dbReference type="NCBI Taxonomy" id="1189310"/>
    <lineage>
        <taxon>Bacteria</taxon>
        <taxon>Pseudomonadati</taxon>
        <taxon>Myxococcota</taxon>
        <taxon>Myxococcia</taxon>
        <taxon>Myxococcales</taxon>
        <taxon>Cystobacterineae</taxon>
        <taxon>Myxococcaceae</taxon>
        <taxon>Corallococcus</taxon>
    </lineage>
</organism>
<evidence type="ECO:0000313" key="2">
    <source>
        <dbReference type="EMBL" id="ATB48889.1"/>
    </source>
</evidence>
<dbReference type="AlphaFoldDB" id="A0A250JYF6"/>
<gene>
    <name evidence="2" type="ORF">MYMAC_004522</name>
</gene>
<sequence length="210" mass="23756">MKRRFITAALAGLLAGCVTTPPTAISDPPPSLPDEHAEHSYRKILARYSGSKEIYDGFDTRVFAGVTLQTQAFREARVHRQAAFQQLPTVKVEQMLAEERAEAAQVHEFFLGVHFNDFVYADFDYKHSIWRLALVTPAGEVTPSRIRRLGRVNMQTRAYYPYTSIFWVGWEIQFPTQMSDGRPVIPPGTETVTFRMASSLGKADMQVNAR</sequence>
<reference evidence="2 3" key="1">
    <citation type="submission" date="2017-06" db="EMBL/GenBank/DDBJ databases">
        <title>Sequencing and comparative analysis of myxobacterial genomes.</title>
        <authorList>
            <person name="Rupp O."/>
            <person name="Goesmann A."/>
            <person name="Sogaard-Andersen L."/>
        </authorList>
    </citation>
    <scope>NUCLEOTIDE SEQUENCE [LARGE SCALE GENOMIC DNA]</scope>
    <source>
        <strain evidence="2 3">DSM 14697</strain>
    </source>
</reference>
<accession>A0A250JYF6</accession>
<evidence type="ECO:0008006" key="4">
    <source>
        <dbReference type="Google" id="ProtNLM"/>
    </source>
</evidence>
<dbReference type="KEGG" id="mmas:MYMAC_004522"/>
<dbReference type="Proteomes" id="UP000217343">
    <property type="component" value="Chromosome"/>
</dbReference>